<evidence type="ECO:0000256" key="4">
    <source>
        <dbReference type="ARBA" id="ARBA00022679"/>
    </source>
</evidence>
<dbReference type="Pfam" id="PF06580">
    <property type="entry name" value="His_kinase"/>
    <property type="match status" value="1"/>
</dbReference>
<keyword evidence="4" id="KW-0808">Transferase</keyword>
<keyword evidence="7" id="KW-1133">Transmembrane helix</keyword>
<protein>
    <submittedName>
        <fullName evidence="9">Histidine kinase</fullName>
    </submittedName>
</protein>
<keyword evidence="3" id="KW-0597">Phosphoprotein</keyword>
<feature type="domain" description="HAMP" evidence="8">
    <location>
        <begin position="337"/>
        <end position="390"/>
    </location>
</feature>
<evidence type="ECO:0000313" key="10">
    <source>
        <dbReference type="Proteomes" id="UP000670947"/>
    </source>
</evidence>
<feature type="transmembrane region" description="Helical" evidence="7">
    <location>
        <begin position="319"/>
        <end position="339"/>
    </location>
</feature>
<proteinExistence type="predicted"/>
<keyword evidence="2" id="KW-1003">Cell membrane</keyword>
<dbReference type="InterPro" id="IPR036890">
    <property type="entry name" value="HATPase_C_sf"/>
</dbReference>
<dbReference type="Pfam" id="PF02518">
    <property type="entry name" value="HATPase_c"/>
    <property type="match status" value="1"/>
</dbReference>
<dbReference type="PROSITE" id="PS50885">
    <property type="entry name" value="HAMP"/>
    <property type="match status" value="1"/>
</dbReference>
<dbReference type="PANTHER" id="PTHR34220">
    <property type="entry name" value="SENSOR HISTIDINE KINASE YPDA"/>
    <property type="match status" value="1"/>
</dbReference>
<evidence type="ECO:0000313" key="9">
    <source>
        <dbReference type="EMBL" id="MBO7746996.1"/>
    </source>
</evidence>
<dbReference type="Pfam" id="PF00672">
    <property type="entry name" value="HAMP"/>
    <property type="match status" value="1"/>
</dbReference>
<evidence type="ECO:0000259" key="8">
    <source>
        <dbReference type="PROSITE" id="PS50885"/>
    </source>
</evidence>
<reference evidence="9 10" key="1">
    <citation type="submission" date="2021-03" db="EMBL/GenBank/DDBJ databases">
        <title>Paenibacillus artemisicola MWE-103 whole genome sequence.</title>
        <authorList>
            <person name="Ham Y.J."/>
        </authorList>
    </citation>
    <scope>NUCLEOTIDE SEQUENCE [LARGE SCALE GENOMIC DNA]</scope>
    <source>
        <strain evidence="9 10">MWE-103</strain>
    </source>
</reference>
<dbReference type="Proteomes" id="UP000670947">
    <property type="component" value="Unassembled WGS sequence"/>
</dbReference>
<comment type="subcellular location">
    <subcellularLocation>
        <location evidence="1">Cell membrane</location>
        <topology evidence="1">Multi-pass membrane protein</topology>
    </subcellularLocation>
</comment>
<name>A0ABS3WFW0_9BACL</name>
<dbReference type="GO" id="GO:0016301">
    <property type="term" value="F:kinase activity"/>
    <property type="evidence" value="ECO:0007669"/>
    <property type="project" value="UniProtKB-KW"/>
</dbReference>
<dbReference type="EMBL" id="JAGGDJ010000026">
    <property type="protein sequence ID" value="MBO7746996.1"/>
    <property type="molecule type" value="Genomic_DNA"/>
</dbReference>
<evidence type="ECO:0000256" key="5">
    <source>
        <dbReference type="ARBA" id="ARBA00022777"/>
    </source>
</evidence>
<dbReference type="Gene3D" id="3.30.565.10">
    <property type="entry name" value="Histidine kinase-like ATPase, C-terminal domain"/>
    <property type="match status" value="1"/>
</dbReference>
<evidence type="ECO:0000256" key="2">
    <source>
        <dbReference type="ARBA" id="ARBA00022475"/>
    </source>
</evidence>
<dbReference type="CDD" id="cd06225">
    <property type="entry name" value="HAMP"/>
    <property type="match status" value="1"/>
</dbReference>
<dbReference type="PANTHER" id="PTHR34220:SF7">
    <property type="entry name" value="SENSOR HISTIDINE KINASE YPDA"/>
    <property type="match status" value="1"/>
</dbReference>
<keyword evidence="10" id="KW-1185">Reference proteome</keyword>
<dbReference type="SUPFAM" id="SSF55874">
    <property type="entry name" value="ATPase domain of HSP90 chaperone/DNA topoisomerase II/histidine kinase"/>
    <property type="match status" value="1"/>
</dbReference>
<dbReference type="InterPro" id="IPR010559">
    <property type="entry name" value="Sig_transdc_His_kin_internal"/>
</dbReference>
<keyword evidence="5 9" id="KW-0418">Kinase</keyword>
<keyword evidence="7" id="KW-0812">Transmembrane</keyword>
<evidence type="ECO:0000256" key="1">
    <source>
        <dbReference type="ARBA" id="ARBA00004651"/>
    </source>
</evidence>
<dbReference type="Gene3D" id="6.10.340.10">
    <property type="match status" value="1"/>
</dbReference>
<dbReference type="RefSeq" id="WP_208849733.1">
    <property type="nucleotide sequence ID" value="NZ_JAGGDJ010000026.1"/>
</dbReference>
<dbReference type="SMART" id="SM00304">
    <property type="entry name" value="HAMP"/>
    <property type="match status" value="1"/>
</dbReference>
<dbReference type="InterPro" id="IPR003660">
    <property type="entry name" value="HAMP_dom"/>
</dbReference>
<dbReference type="InterPro" id="IPR050640">
    <property type="entry name" value="Bact_2-comp_sensor_kinase"/>
</dbReference>
<gene>
    <name evidence="9" type="ORF">I8J29_22590</name>
</gene>
<sequence>MINFRKVHRNFTFNLKLRYKLSLVYMAVIIVPIIVVGEYSYQKSEGFMIKEAESSLEKELNQVTEDINYKLDLSRKESDALFNNKQLRTVLMTDFSQDIQGLNEAYIDVIDPTFYDLRLIQPSADIMIYTTNQSLLSGNRNIASIDEIADNPNYKKLLNDEIQFSWLPTSSMIKVNQNSELGYFTLSEKAGSTDKQYEKILTFSRSINSYNGSLLGIADMYIPVKMLDDVFKNLKLSEESAGIYIDERRQVLTSFGQGSIADSSINAVLSISSRFGTIKDQDHILVYGKTPLNHGTILISYPKSYITDQIASIRKITRLTIVLSIVLVTIISFLLANLITKRLDKLMDKIKHIRDTGNTDITFNTPGHDEVADIGKLLNTMIARINKLTEKQLEAEVAKKAMEMEILQAQINPHFLYNSLSSMKWAVNTPKYKDLDGVIDSLVRFYRLSLNKGKETIRVQDELQLIREYVNVQKFTYDANYKVEWDIDEQVADCTCMKLILQPFVENAILHGLNPKKTGGLLRIAAYLEGSSIFFIIDDNGLGFDARTLNTIASSELQQLYKGFGIENSRKRIKLAYGDQYDVTIKSRPGEGTRVIIEIPAADPATFKKQSSQI</sequence>
<evidence type="ECO:0000256" key="6">
    <source>
        <dbReference type="ARBA" id="ARBA00023136"/>
    </source>
</evidence>
<evidence type="ECO:0000256" key="7">
    <source>
        <dbReference type="SAM" id="Phobius"/>
    </source>
</evidence>
<feature type="transmembrane region" description="Helical" evidence="7">
    <location>
        <begin position="21"/>
        <end position="41"/>
    </location>
</feature>
<keyword evidence="6 7" id="KW-0472">Membrane</keyword>
<accession>A0ABS3WFW0</accession>
<dbReference type="InterPro" id="IPR003594">
    <property type="entry name" value="HATPase_dom"/>
</dbReference>
<organism evidence="9 10">
    <name type="scientific">Paenibacillus artemisiicola</name>
    <dbReference type="NCBI Taxonomy" id="1172618"/>
    <lineage>
        <taxon>Bacteria</taxon>
        <taxon>Bacillati</taxon>
        <taxon>Bacillota</taxon>
        <taxon>Bacilli</taxon>
        <taxon>Bacillales</taxon>
        <taxon>Paenibacillaceae</taxon>
        <taxon>Paenibacillus</taxon>
    </lineage>
</organism>
<evidence type="ECO:0000256" key="3">
    <source>
        <dbReference type="ARBA" id="ARBA00022553"/>
    </source>
</evidence>
<comment type="caution">
    <text evidence="9">The sequence shown here is derived from an EMBL/GenBank/DDBJ whole genome shotgun (WGS) entry which is preliminary data.</text>
</comment>